<dbReference type="SMR" id="K1QM40"/>
<protein>
    <recommendedName>
        <fullName evidence="1">Mutator-like transposase domain-containing protein</fullName>
    </recommendedName>
</protein>
<dbReference type="Pfam" id="PF22633">
    <property type="entry name" value="F5_F8_type_C_2"/>
    <property type="match status" value="1"/>
</dbReference>
<sequence length="364" mass="41384">MNAVLTGTESSMKAIESDMIEEMVKDVNDGSVRIKTIVGDEDSTMISKIRTNIDTNIENIALNKQAWERYPWKNIMLGWGAQRAVDGRKSNLSASGGECTISADKKATAEWRVDLGEILNINRIFIQYRTDEYSWDAKNGHASRFLGFSVIVSNTTEKTDGVLCFKDNNFTLETIPNSINITCPIFARYVIFYNNRTNRPFPAGYSKYAYNELCELEVFGCSKFGYYGENCSIPWYENCQLGLSDIKSGTRQSNIEGIEGQQCNKTHLLEIPHGDPDDLSSILYSFAPLFATLFVISFVINIIFTIRECRNKLRFKNQNKSKARNQQRVTADIDIHEKVDANTEYQELTEVKTTDNSIYDEIKL</sequence>
<dbReference type="InterPro" id="IPR008979">
    <property type="entry name" value="Galactose-bd-like_sf"/>
</dbReference>
<proteinExistence type="predicted"/>
<dbReference type="HOGENOM" id="CLU_761314_0_0_1"/>
<dbReference type="Gene3D" id="2.60.120.260">
    <property type="entry name" value="Galactose-binding domain-like"/>
    <property type="match status" value="1"/>
</dbReference>
<dbReference type="InParanoid" id="K1QM40"/>
<evidence type="ECO:0000259" key="1">
    <source>
        <dbReference type="Pfam" id="PF20700"/>
    </source>
</evidence>
<gene>
    <name evidence="2" type="ORF">CGI_10018724</name>
</gene>
<dbReference type="EMBL" id="JH817528">
    <property type="protein sequence ID" value="EKC37912.1"/>
    <property type="molecule type" value="Genomic_DNA"/>
</dbReference>
<dbReference type="AlphaFoldDB" id="K1QM40"/>
<name>K1QM40_MAGGI</name>
<dbReference type="SUPFAM" id="SSF49785">
    <property type="entry name" value="Galactose-binding domain-like"/>
    <property type="match status" value="1"/>
</dbReference>
<dbReference type="PANTHER" id="PTHR45713:SF15">
    <property type="entry name" value="F5_8 TYPE C DOMAIN-CONTAINING PROTEIN"/>
    <property type="match status" value="1"/>
</dbReference>
<accession>K1QM40</accession>
<organism evidence="2">
    <name type="scientific">Magallana gigas</name>
    <name type="common">Pacific oyster</name>
    <name type="synonym">Crassostrea gigas</name>
    <dbReference type="NCBI Taxonomy" id="29159"/>
    <lineage>
        <taxon>Eukaryota</taxon>
        <taxon>Metazoa</taxon>
        <taxon>Spiralia</taxon>
        <taxon>Lophotrochozoa</taxon>
        <taxon>Mollusca</taxon>
        <taxon>Bivalvia</taxon>
        <taxon>Autobranchia</taxon>
        <taxon>Pteriomorphia</taxon>
        <taxon>Ostreida</taxon>
        <taxon>Ostreoidea</taxon>
        <taxon>Ostreidae</taxon>
        <taxon>Magallana</taxon>
    </lineage>
</organism>
<feature type="domain" description="Mutator-like transposase" evidence="1">
    <location>
        <begin position="9"/>
        <end position="60"/>
    </location>
</feature>
<dbReference type="InterPro" id="IPR049012">
    <property type="entry name" value="Mutator_transp_dom"/>
</dbReference>
<evidence type="ECO:0000313" key="2">
    <source>
        <dbReference type="EMBL" id="EKC37912.1"/>
    </source>
</evidence>
<dbReference type="InterPro" id="IPR051941">
    <property type="entry name" value="BG_Antigen-Binding_Lectin"/>
</dbReference>
<dbReference type="PANTHER" id="PTHR45713">
    <property type="entry name" value="FTP DOMAIN-CONTAINING PROTEIN"/>
    <property type="match status" value="1"/>
</dbReference>
<dbReference type="Pfam" id="PF20700">
    <property type="entry name" value="Mutator"/>
    <property type="match status" value="1"/>
</dbReference>
<reference evidence="2" key="1">
    <citation type="journal article" date="2012" name="Nature">
        <title>The oyster genome reveals stress adaptation and complexity of shell formation.</title>
        <authorList>
            <person name="Zhang G."/>
            <person name="Fang X."/>
            <person name="Guo X."/>
            <person name="Li L."/>
            <person name="Luo R."/>
            <person name="Xu F."/>
            <person name="Yang P."/>
            <person name="Zhang L."/>
            <person name="Wang X."/>
            <person name="Qi H."/>
            <person name="Xiong Z."/>
            <person name="Que H."/>
            <person name="Xie Y."/>
            <person name="Holland P.W."/>
            <person name="Paps J."/>
            <person name="Zhu Y."/>
            <person name="Wu F."/>
            <person name="Chen Y."/>
            <person name="Wang J."/>
            <person name="Peng C."/>
            <person name="Meng J."/>
            <person name="Yang L."/>
            <person name="Liu J."/>
            <person name="Wen B."/>
            <person name="Zhang N."/>
            <person name="Huang Z."/>
            <person name="Zhu Q."/>
            <person name="Feng Y."/>
            <person name="Mount A."/>
            <person name="Hedgecock D."/>
            <person name="Xu Z."/>
            <person name="Liu Y."/>
            <person name="Domazet-Loso T."/>
            <person name="Du Y."/>
            <person name="Sun X."/>
            <person name="Zhang S."/>
            <person name="Liu B."/>
            <person name="Cheng P."/>
            <person name="Jiang X."/>
            <person name="Li J."/>
            <person name="Fan D."/>
            <person name="Wang W."/>
            <person name="Fu W."/>
            <person name="Wang T."/>
            <person name="Wang B."/>
            <person name="Zhang J."/>
            <person name="Peng Z."/>
            <person name="Li Y."/>
            <person name="Li N."/>
            <person name="Wang J."/>
            <person name="Chen M."/>
            <person name="He Y."/>
            <person name="Tan F."/>
            <person name="Song X."/>
            <person name="Zheng Q."/>
            <person name="Huang R."/>
            <person name="Yang H."/>
            <person name="Du X."/>
            <person name="Chen L."/>
            <person name="Yang M."/>
            <person name="Gaffney P.M."/>
            <person name="Wang S."/>
            <person name="Luo L."/>
            <person name="She Z."/>
            <person name="Ming Y."/>
            <person name="Huang W."/>
            <person name="Zhang S."/>
            <person name="Huang B."/>
            <person name="Zhang Y."/>
            <person name="Qu T."/>
            <person name="Ni P."/>
            <person name="Miao G."/>
            <person name="Wang J."/>
            <person name="Wang Q."/>
            <person name="Steinberg C.E."/>
            <person name="Wang H."/>
            <person name="Li N."/>
            <person name="Qian L."/>
            <person name="Zhang G."/>
            <person name="Li Y."/>
            <person name="Yang H."/>
            <person name="Liu X."/>
            <person name="Wang J."/>
            <person name="Yin Y."/>
            <person name="Wang J."/>
        </authorList>
    </citation>
    <scope>NUCLEOTIDE SEQUENCE [LARGE SCALE GENOMIC DNA]</scope>
    <source>
        <strain evidence="2">05x7-T-G4-1.051#20</strain>
    </source>
</reference>